<dbReference type="EMBL" id="NIGF01000009">
    <property type="protein sequence ID" value="PQV63731.1"/>
    <property type="molecule type" value="Genomic_DNA"/>
</dbReference>
<dbReference type="OrthoDB" id="9801844at2"/>
<evidence type="ECO:0000256" key="7">
    <source>
        <dbReference type="HAMAP-Rule" id="MF_00141"/>
    </source>
</evidence>
<dbReference type="InterPro" id="IPR013185">
    <property type="entry name" value="Transl_elong_KOW-like"/>
</dbReference>
<evidence type="ECO:0000256" key="4">
    <source>
        <dbReference type="ARBA" id="ARBA00022490"/>
    </source>
</evidence>
<dbReference type="GO" id="GO:0043043">
    <property type="term" value="P:peptide biosynthetic process"/>
    <property type="evidence" value="ECO:0007669"/>
    <property type="project" value="InterPro"/>
</dbReference>
<dbReference type="Pfam" id="PF08207">
    <property type="entry name" value="EFP_N"/>
    <property type="match status" value="1"/>
</dbReference>
<dbReference type="InParanoid" id="A0A2S8SSE9"/>
<comment type="similarity">
    <text evidence="3 7 9">Belongs to the elongation factor P family.</text>
</comment>
<keyword evidence="13" id="KW-1185">Reference proteome</keyword>
<dbReference type="PANTHER" id="PTHR30053:SF12">
    <property type="entry name" value="ELONGATION FACTOR P (EF-P) FAMILY PROTEIN"/>
    <property type="match status" value="1"/>
</dbReference>
<dbReference type="UniPathway" id="UPA00345"/>
<evidence type="ECO:0000256" key="1">
    <source>
        <dbReference type="ARBA" id="ARBA00004496"/>
    </source>
</evidence>
<comment type="subcellular location">
    <subcellularLocation>
        <location evidence="1 7">Cytoplasm</location>
    </subcellularLocation>
</comment>
<dbReference type="Proteomes" id="UP000237684">
    <property type="component" value="Unassembled WGS sequence"/>
</dbReference>
<evidence type="ECO:0000256" key="5">
    <source>
        <dbReference type="ARBA" id="ARBA00022768"/>
    </source>
</evidence>
<dbReference type="InterPro" id="IPR015365">
    <property type="entry name" value="Elong-fact-P_C"/>
</dbReference>
<dbReference type="GO" id="GO:0005829">
    <property type="term" value="C:cytosol"/>
    <property type="evidence" value="ECO:0007669"/>
    <property type="project" value="UniProtKB-ARBA"/>
</dbReference>
<dbReference type="PIRSF" id="PIRSF005901">
    <property type="entry name" value="EF-P"/>
    <property type="match status" value="1"/>
</dbReference>
<dbReference type="InterPro" id="IPR012340">
    <property type="entry name" value="NA-bd_OB-fold"/>
</dbReference>
<evidence type="ECO:0000256" key="3">
    <source>
        <dbReference type="ARBA" id="ARBA00009479"/>
    </source>
</evidence>
<dbReference type="PANTHER" id="PTHR30053">
    <property type="entry name" value="ELONGATION FACTOR P"/>
    <property type="match status" value="1"/>
</dbReference>
<keyword evidence="5 7" id="KW-0251">Elongation factor</keyword>
<proteinExistence type="inferred from homology"/>
<dbReference type="Gene3D" id="2.40.50.140">
    <property type="entry name" value="Nucleic acid-binding proteins"/>
    <property type="match status" value="2"/>
</dbReference>
<accession>A0A2S8SSE9</accession>
<dbReference type="NCBIfam" id="TIGR00038">
    <property type="entry name" value="efp"/>
    <property type="match status" value="1"/>
</dbReference>
<name>A0A2S8SSE9_9BACT</name>
<dbReference type="NCBIfam" id="NF001810">
    <property type="entry name" value="PRK00529.1"/>
    <property type="match status" value="1"/>
</dbReference>
<evidence type="ECO:0000256" key="8">
    <source>
        <dbReference type="NCBIfam" id="TIGR00038"/>
    </source>
</evidence>
<dbReference type="FunFam" id="2.40.50.140:FF:000004">
    <property type="entry name" value="Elongation factor P"/>
    <property type="match status" value="1"/>
</dbReference>
<dbReference type="InterPro" id="IPR008991">
    <property type="entry name" value="Translation_prot_SH3-like_sf"/>
</dbReference>
<dbReference type="InterPro" id="IPR011768">
    <property type="entry name" value="Transl_elongation_fac_P"/>
</dbReference>
<reference evidence="12 13" key="1">
    <citation type="journal article" date="2018" name="Syst. Appl. Microbiol.">
        <title>Abditibacterium utsteinense sp. nov., the first cultivated member of candidate phylum FBP, isolated from ice-free Antarctic soil samples.</title>
        <authorList>
            <person name="Tahon G."/>
            <person name="Tytgat B."/>
            <person name="Lebbe L."/>
            <person name="Carlier A."/>
            <person name="Willems A."/>
        </authorList>
    </citation>
    <scope>NUCLEOTIDE SEQUENCE [LARGE SCALE GENOMIC DNA]</scope>
    <source>
        <strain evidence="12 13">LMG 29911</strain>
    </source>
</reference>
<dbReference type="Pfam" id="PF09285">
    <property type="entry name" value="Elong-fact-P_C"/>
    <property type="match status" value="1"/>
</dbReference>
<dbReference type="InterPro" id="IPR013852">
    <property type="entry name" value="Transl_elong_P/YeiP_CS"/>
</dbReference>
<dbReference type="HAMAP" id="MF_00141">
    <property type="entry name" value="EF_P"/>
    <property type="match status" value="1"/>
</dbReference>
<dbReference type="AlphaFoldDB" id="A0A2S8SSE9"/>
<comment type="pathway">
    <text evidence="2 7">Protein biosynthesis; polypeptide chain elongation.</text>
</comment>
<dbReference type="FunFam" id="2.30.30.30:FF:000003">
    <property type="entry name" value="Elongation factor P"/>
    <property type="match status" value="1"/>
</dbReference>
<keyword evidence="6 7" id="KW-0648">Protein biosynthesis</keyword>
<sequence length="215" mass="23934">MISGEIIPPQIPCFAVLKFQKTVIGASLVALSTADFKNGLTLEYEGKVFQILEFQHVKPGKGGAFVRSKLRNLQTGATVEKTWRAGDSMEAALVERRNVEFLYRDGDDLNFMDMQDFEPMQMPAKVVGDVAKFLKDNTTVQLMTWKDIVLSVELPQSMEYVITQTDPGFRGDTVQGGTKPATIETGAQINVPMFVNEGDMIKVDTRTGTYLERVK</sequence>
<evidence type="ECO:0000256" key="2">
    <source>
        <dbReference type="ARBA" id="ARBA00004815"/>
    </source>
</evidence>
<dbReference type="FunCoup" id="A0A2S8SSE9">
    <property type="interactions" value="457"/>
</dbReference>
<feature type="domain" description="Elongation factor P C-terminal" evidence="10">
    <location>
        <begin position="158"/>
        <end position="213"/>
    </location>
</feature>
<dbReference type="GO" id="GO:0003746">
    <property type="term" value="F:translation elongation factor activity"/>
    <property type="evidence" value="ECO:0007669"/>
    <property type="project" value="UniProtKB-UniRule"/>
</dbReference>
<dbReference type="SUPFAM" id="SSF50249">
    <property type="entry name" value="Nucleic acid-binding proteins"/>
    <property type="match status" value="2"/>
</dbReference>
<dbReference type="InterPro" id="IPR020599">
    <property type="entry name" value="Transl_elong_fac_P/YeiP"/>
</dbReference>
<comment type="caution">
    <text evidence="12">The sequence shown here is derived from an EMBL/GenBank/DDBJ whole genome shotgun (WGS) entry which is preliminary data.</text>
</comment>
<dbReference type="InterPro" id="IPR014722">
    <property type="entry name" value="Rib_uL2_dom2"/>
</dbReference>
<dbReference type="InterPro" id="IPR001059">
    <property type="entry name" value="Transl_elong_P/YeiP_cen"/>
</dbReference>
<dbReference type="SUPFAM" id="SSF50104">
    <property type="entry name" value="Translation proteins SH3-like domain"/>
    <property type="match status" value="1"/>
</dbReference>
<evidence type="ECO:0000313" key="12">
    <source>
        <dbReference type="EMBL" id="PQV63731.1"/>
    </source>
</evidence>
<dbReference type="FunFam" id="2.40.50.140:FF:000009">
    <property type="entry name" value="Elongation factor P"/>
    <property type="match status" value="1"/>
</dbReference>
<evidence type="ECO:0000259" key="11">
    <source>
        <dbReference type="SMART" id="SM01185"/>
    </source>
</evidence>
<evidence type="ECO:0000313" key="13">
    <source>
        <dbReference type="Proteomes" id="UP000237684"/>
    </source>
</evidence>
<dbReference type="CDD" id="cd04470">
    <property type="entry name" value="S1_EF-P_repeat_1"/>
    <property type="match status" value="1"/>
</dbReference>
<dbReference type="Gene3D" id="2.30.30.30">
    <property type="match status" value="1"/>
</dbReference>
<dbReference type="PROSITE" id="PS01275">
    <property type="entry name" value="EFP"/>
    <property type="match status" value="1"/>
</dbReference>
<keyword evidence="4 7" id="KW-0963">Cytoplasm</keyword>
<gene>
    <name evidence="7" type="primary">efp</name>
    <name evidence="12" type="ORF">B1R32_10971</name>
</gene>
<dbReference type="SMART" id="SM01185">
    <property type="entry name" value="EFP"/>
    <property type="match status" value="1"/>
</dbReference>
<dbReference type="SMART" id="SM00841">
    <property type="entry name" value="Elong-fact-P_C"/>
    <property type="match status" value="1"/>
</dbReference>
<dbReference type="CDD" id="cd05794">
    <property type="entry name" value="S1_EF-P_repeat_2"/>
    <property type="match status" value="1"/>
</dbReference>
<evidence type="ECO:0000256" key="6">
    <source>
        <dbReference type="ARBA" id="ARBA00022917"/>
    </source>
</evidence>
<comment type="function">
    <text evidence="7">Involved in peptide bond synthesis. Stimulates efficient translation and peptide-bond synthesis on native or reconstituted 70S ribosomes in vitro. Probably functions indirectly by altering the affinity of the ribosome for aminoacyl-tRNA, thus increasing their reactivity as acceptors for peptidyl transferase.</text>
</comment>
<evidence type="ECO:0000256" key="9">
    <source>
        <dbReference type="RuleBase" id="RU004389"/>
    </source>
</evidence>
<evidence type="ECO:0000259" key="10">
    <source>
        <dbReference type="SMART" id="SM00841"/>
    </source>
</evidence>
<feature type="domain" description="Translation elongation factor P/YeiP central" evidence="11">
    <location>
        <begin position="96"/>
        <end position="150"/>
    </location>
</feature>
<protein>
    <recommendedName>
        <fullName evidence="7 8">Elongation factor P</fullName>
        <shortName evidence="7">EF-P</shortName>
    </recommendedName>
</protein>
<dbReference type="Pfam" id="PF01132">
    <property type="entry name" value="EFP"/>
    <property type="match status" value="1"/>
</dbReference>
<organism evidence="12 13">
    <name type="scientific">Abditibacterium utsteinense</name>
    <dbReference type="NCBI Taxonomy" id="1960156"/>
    <lineage>
        <taxon>Bacteria</taxon>
        <taxon>Pseudomonadati</taxon>
        <taxon>Abditibacteriota</taxon>
        <taxon>Abditibacteriia</taxon>
        <taxon>Abditibacteriales</taxon>
        <taxon>Abditibacteriaceae</taxon>
        <taxon>Abditibacterium</taxon>
    </lineage>
</organism>